<dbReference type="InterPro" id="IPR013210">
    <property type="entry name" value="LRR_N_plant-typ"/>
</dbReference>
<keyword evidence="2" id="KW-0677">Repeat</keyword>
<gene>
    <name evidence="4" type="ORF">LWI28_016314</name>
</gene>
<dbReference type="EMBL" id="JAJSOW010000002">
    <property type="protein sequence ID" value="KAI9198466.1"/>
    <property type="molecule type" value="Genomic_DNA"/>
</dbReference>
<evidence type="ECO:0000313" key="4">
    <source>
        <dbReference type="EMBL" id="KAI9198466.1"/>
    </source>
</evidence>
<dbReference type="InterPro" id="IPR032675">
    <property type="entry name" value="LRR_dom_sf"/>
</dbReference>
<feature type="domain" description="Leucine-rich repeat-containing N-terminal plant-type" evidence="3">
    <location>
        <begin position="6"/>
        <end position="42"/>
    </location>
</feature>
<proteinExistence type="predicted"/>
<keyword evidence="5" id="KW-1185">Reference proteome</keyword>
<dbReference type="Pfam" id="PF08263">
    <property type="entry name" value="LRRNT_2"/>
    <property type="match status" value="1"/>
</dbReference>
<evidence type="ECO:0000313" key="5">
    <source>
        <dbReference type="Proteomes" id="UP001064489"/>
    </source>
</evidence>
<keyword evidence="1" id="KW-0433">Leucine-rich repeat</keyword>
<dbReference type="Gene3D" id="3.80.10.10">
    <property type="entry name" value="Ribonuclease Inhibitor"/>
    <property type="match status" value="1"/>
</dbReference>
<dbReference type="AlphaFoldDB" id="A0AAD5JFJ7"/>
<organism evidence="4 5">
    <name type="scientific">Acer negundo</name>
    <name type="common">Box elder</name>
    <dbReference type="NCBI Taxonomy" id="4023"/>
    <lineage>
        <taxon>Eukaryota</taxon>
        <taxon>Viridiplantae</taxon>
        <taxon>Streptophyta</taxon>
        <taxon>Embryophyta</taxon>
        <taxon>Tracheophyta</taxon>
        <taxon>Spermatophyta</taxon>
        <taxon>Magnoliopsida</taxon>
        <taxon>eudicotyledons</taxon>
        <taxon>Gunneridae</taxon>
        <taxon>Pentapetalae</taxon>
        <taxon>rosids</taxon>
        <taxon>malvids</taxon>
        <taxon>Sapindales</taxon>
        <taxon>Sapindaceae</taxon>
        <taxon>Hippocastanoideae</taxon>
        <taxon>Acereae</taxon>
        <taxon>Acer</taxon>
    </lineage>
</organism>
<protein>
    <recommendedName>
        <fullName evidence="3">Leucine-rich repeat-containing N-terminal plant-type domain-containing protein</fullName>
    </recommendedName>
</protein>
<dbReference type="Proteomes" id="UP001064489">
    <property type="component" value="Chromosome 13"/>
</dbReference>
<sequence>MVNFAVNALLQIKRSLIDVNNNLSSWNCGDPCKSKWIGVLCSSAAMEDGHLHVTELHLVLNMKFVGESISRAWSLILFGNILRPAGY</sequence>
<evidence type="ECO:0000256" key="2">
    <source>
        <dbReference type="ARBA" id="ARBA00022737"/>
    </source>
</evidence>
<accession>A0AAD5JFJ7</accession>
<reference evidence="4 5" key="1">
    <citation type="journal article" date="2022" name="Plant J.">
        <title>Strategies of tolerance reflected in two North American maple genomes.</title>
        <authorList>
            <person name="McEvoy S.L."/>
            <person name="Sezen U.U."/>
            <person name="Trouern-Trend A."/>
            <person name="McMahon S.M."/>
            <person name="Schaberg P.G."/>
            <person name="Yang J."/>
            <person name="Wegrzyn J.L."/>
            <person name="Swenson N.G."/>
        </authorList>
    </citation>
    <scope>NUCLEOTIDE SEQUENCE [LARGE SCALE GENOMIC DNA]</scope>
    <source>
        <strain evidence="4">91603</strain>
    </source>
</reference>
<evidence type="ECO:0000259" key="3">
    <source>
        <dbReference type="Pfam" id="PF08263"/>
    </source>
</evidence>
<comment type="caution">
    <text evidence="4">The sequence shown here is derived from an EMBL/GenBank/DDBJ whole genome shotgun (WGS) entry which is preliminary data.</text>
</comment>
<name>A0AAD5JFJ7_ACENE</name>
<evidence type="ECO:0000256" key="1">
    <source>
        <dbReference type="ARBA" id="ARBA00022614"/>
    </source>
</evidence>